<evidence type="ECO:0000313" key="1">
    <source>
        <dbReference type="EMBL" id="CUN00019.1"/>
    </source>
</evidence>
<dbReference type="Pfam" id="PF19614">
    <property type="entry name" value="DUF6119"/>
    <property type="match status" value="1"/>
</dbReference>
<reference evidence="1 2" key="1">
    <citation type="submission" date="2015-09" db="EMBL/GenBank/DDBJ databases">
        <authorList>
            <consortium name="Pathogen Informatics"/>
        </authorList>
    </citation>
    <scope>NUCLEOTIDE SEQUENCE [LARGE SCALE GENOMIC DNA]</scope>
    <source>
        <strain evidence="1 2">2789STDY5608891</strain>
    </source>
</reference>
<accession>A0A173TD00</accession>
<dbReference type="NCBIfam" id="TIGR04141">
    <property type="entry name" value="TIGR04141 family sporadically distributed protein"/>
    <property type="match status" value="1"/>
</dbReference>
<dbReference type="InterPro" id="IPR026487">
    <property type="entry name" value="CHP04141"/>
</dbReference>
<dbReference type="Proteomes" id="UP000095492">
    <property type="component" value="Unassembled WGS sequence"/>
</dbReference>
<protein>
    <submittedName>
        <fullName evidence="1">Sporadically distributed protein</fullName>
    </submittedName>
</protein>
<dbReference type="OrthoDB" id="2078538at2"/>
<evidence type="ECO:0000313" key="2">
    <source>
        <dbReference type="Proteomes" id="UP000095492"/>
    </source>
</evidence>
<dbReference type="RefSeq" id="WP_055290154.1">
    <property type="nucleotide sequence ID" value="NZ_CP173382.1"/>
</dbReference>
<dbReference type="GeneID" id="97389746"/>
<organism evidence="1 2">
    <name type="scientific">Eubacterium ramulus</name>
    <dbReference type="NCBI Taxonomy" id="39490"/>
    <lineage>
        <taxon>Bacteria</taxon>
        <taxon>Bacillati</taxon>
        <taxon>Bacillota</taxon>
        <taxon>Clostridia</taxon>
        <taxon>Eubacteriales</taxon>
        <taxon>Eubacteriaceae</taxon>
        <taxon>Eubacterium</taxon>
    </lineage>
</organism>
<gene>
    <name evidence="1" type="ORF">ERS852448_01413</name>
</gene>
<name>A0A173TD00_EUBRA</name>
<sequence length="541" mass="63442">MGQINLYKIDENKKDDFLNKLTEKFEFIGEQDYNSMENEKIVYTVGTYVNIPEERKPLEWQWILDEYDYEIEGVMASPRAVLVIEGGTVTYAVTYGLSYFAVDKYCDIDFAFDFARRISFKQIKTTTLTAPNAQRNKMINVYLNYRELSFDSGESYAKIKAKMTIEKEFTLHGELVEIGHSIKTQLSENSVDCILRFIEYVESVRAREELHKIPVFSKIKDEKIIQELDHRLIEKIEENIECINISELDIIGATEIFNSNDASFTLKYGKKHKDIQELTKDNILKFMDENGLKIKNNFLDLKVVSNKNGEPVCTDVMKRLIDFTDDDKRCLLLKGEWYSFNDDYVQYLQDSIAELEVIYDPKYDFSNKKLSDYVNRKYREEKDGVEYEGLTTEEIKRKIKDKYYAERVFNNILSEQFGFENHDRDDDETGAGKIELMDLYKDGTMYAVKIGNSSAKLSYVVEQSISSTRMYKHHLFPDMPKVESVAVWIVLKRRTHLPDVNGKPDISSLKMIMLKNRLDAWKKEVRILGYTPIVYLNYWEK</sequence>
<proteinExistence type="predicted"/>
<dbReference type="AlphaFoldDB" id="A0A173TD00"/>
<dbReference type="EMBL" id="CYYA01000008">
    <property type="protein sequence ID" value="CUN00019.1"/>
    <property type="molecule type" value="Genomic_DNA"/>
</dbReference>